<evidence type="ECO:0000256" key="3">
    <source>
        <dbReference type="ARBA" id="ARBA00022448"/>
    </source>
</evidence>
<keyword evidence="3 8" id="KW-0813">Transport</keyword>
<keyword evidence="4 8" id="KW-1003">Cell membrane</keyword>
<dbReference type="PROSITE" id="PS51012">
    <property type="entry name" value="ABC_TM2"/>
    <property type="match status" value="1"/>
</dbReference>
<sequence>MSSAQDRFVALSKQPLQAVGTANGGALSTWTTIKAVFAHREVLALMVRRDTKARYKDSALGMVWTLIRPLTQLFIYYIVMGKFLGAERGIPDFAIYVFTGLTAYGLLSEIVSGGTSSIVGNGGLIKKIYLPREVFPLASVGSALFNFSIQMGVLIVALFAVGHPSLHTGLLYFFPALAIIVIYATAFAFLLSATNVYLRDVQYLVDVILLILLWASPIVYSWEMARNIMGEGLLLNLYTNNPITLAVLGFQQAFWVGGAPAAQFPAELMMRMLIALAVGLILLFGFHRVFARLQGNFAQEL</sequence>
<evidence type="ECO:0000313" key="10">
    <source>
        <dbReference type="EMBL" id="TFB89393.1"/>
    </source>
</evidence>
<feature type="transmembrane region" description="Helical" evidence="8">
    <location>
        <begin position="58"/>
        <end position="78"/>
    </location>
</feature>
<comment type="similarity">
    <text evidence="2 8">Belongs to the ABC-2 integral membrane protein family.</text>
</comment>
<feature type="transmembrane region" description="Helical" evidence="8">
    <location>
        <begin position="172"/>
        <end position="191"/>
    </location>
</feature>
<evidence type="ECO:0000256" key="5">
    <source>
        <dbReference type="ARBA" id="ARBA00022692"/>
    </source>
</evidence>
<reference evidence="10 11" key="1">
    <citation type="submission" date="2019-03" db="EMBL/GenBank/DDBJ databases">
        <title>Genomics of glacier-inhabiting Cryobacterium strains.</title>
        <authorList>
            <person name="Liu Q."/>
            <person name="Xin Y.-H."/>
        </authorList>
    </citation>
    <scope>NUCLEOTIDE SEQUENCE [LARGE SCALE GENOMIC DNA]</scope>
    <source>
        <strain evidence="10 11">Hh15</strain>
    </source>
</reference>
<feature type="transmembrane region" description="Helical" evidence="8">
    <location>
        <begin position="93"/>
        <end position="113"/>
    </location>
</feature>
<dbReference type="GO" id="GO:0140359">
    <property type="term" value="F:ABC-type transporter activity"/>
    <property type="evidence" value="ECO:0007669"/>
    <property type="project" value="InterPro"/>
</dbReference>
<dbReference type="OrthoDB" id="9789409at2"/>
<dbReference type="PANTHER" id="PTHR30413:SF10">
    <property type="entry name" value="CAPSULE POLYSACCHARIDE EXPORT INNER-MEMBRANE PROTEIN CTRC"/>
    <property type="match status" value="1"/>
</dbReference>
<dbReference type="PANTHER" id="PTHR30413">
    <property type="entry name" value="INNER MEMBRANE TRANSPORT PERMEASE"/>
    <property type="match status" value="1"/>
</dbReference>
<dbReference type="RefSeq" id="WP_092107556.1">
    <property type="nucleotide sequence ID" value="NZ_FOCN01000002.1"/>
</dbReference>
<evidence type="ECO:0000256" key="8">
    <source>
        <dbReference type="RuleBase" id="RU361157"/>
    </source>
</evidence>
<comment type="subcellular location">
    <subcellularLocation>
        <location evidence="1 8">Cell membrane</location>
        <topology evidence="1 8">Multi-pass membrane protein</topology>
    </subcellularLocation>
</comment>
<organism evidence="10 11">
    <name type="scientific">Cryobacterium luteum</name>
    <dbReference type="NCBI Taxonomy" id="1424661"/>
    <lineage>
        <taxon>Bacteria</taxon>
        <taxon>Bacillati</taxon>
        <taxon>Actinomycetota</taxon>
        <taxon>Actinomycetes</taxon>
        <taxon>Micrococcales</taxon>
        <taxon>Microbacteriaceae</taxon>
        <taxon>Cryobacterium</taxon>
    </lineage>
</organism>
<dbReference type="GO" id="GO:0005886">
    <property type="term" value="C:plasma membrane"/>
    <property type="evidence" value="ECO:0007669"/>
    <property type="project" value="UniProtKB-SubCell"/>
</dbReference>
<dbReference type="Pfam" id="PF01061">
    <property type="entry name" value="ABC2_membrane"/>
    <property type="match status" value="1"/>
</dbReference>
<dbReference type="AlphaFoldDB" id="A0A1H8CLH7"/>
<evidence type="ECO:0000256" key="4">
    <source>
        <dbReference type="ARBA" id="ARBA00022475"/>
    </source>
</evidence>
<evidence type="ECO:0000256" key="7">
    <source>
        <dbReference type="ARBA" id="ARBA00023136"/>
    </source>
</evidence>
<protein>
    <recommendedName>
        <fullName evidence="8">Transport permease protein</fullName>
    </recommendedName>
</protein>
<gene>
    <name evidence="10" type="ORF">E3O10_11110</name>
</gene>
<keyword evidence="7 8" id="KW-0472">Membrane</keyword>
<evidence type="ECO:0000256" key="1">
    <source>
        <dbReference type="ARBA" id="ARBA00004651"/>
    </source>
</evidence>
<feature type="transmembrane region" description="Helical" evidence="8">
    <location>
        <begin position="273"/>
        <end position="291"/>
    </location>
</feature>
<dbReference type="Proteomes" id="UP000297654">
    <property type="component" value="Unassembled WGS sequence"/>
</dbReference>
<feature type="transmembrane region" description="Helical" evidence="8">
    <location>
        <begin position="203"/>
        <end position="222"/>
    </location>
</feature>
<dbReference type="EMBL" id="SOFF01000030">
    <property type="protein sequence ID" value="TFB89393.1"/>
    <property type="molecule type" value="Genomic_DNA"/>
</dbReference>
<dbReference type="InterPro" id="IPR047817">
    <property type="entry name" value="ABC2_TM_bact-type"/>
</dbReference>
<feature type="domain" description="ABC transmembrane type-2" evidence="9">
    <location>
        <begin position="60"/>
        <end position="289"/>
    </location>
</feature>
<evidence type="ECO:0000256" key="6">
    <source>
        <dbReference type="ARBA" id="ARBA00022989"/>
    </source>
</evidence>
<accession>A0A1H8CLH7</accession>
<keyword evidence="6 8" id="KW-1133">Transmembrane helix</keyword>
<proteinExistence type="inferred from homology"/>
<keyword evidence="11" id="KW-1185">Reference proteome</keyword>
<name>A0A1H8CLH7_9MICO</name>
<evidence type="ECO:0000313" key="11">
    <source>
        <dbReference type="Proteomes" id="UP000297654"/>
    </source>
</evidence>
<dbReference type="STRING" id="1424661.SAMN05216281_102416"/>
<dbReference type="GO" id="GO:0015920">
    <property type="term" value="P:lipopolysaccharide transport"/>
    <property type="evidence" value="ECO:0007669"/>
    <property type="project" value="TreeGrafter"/>
</dbReference>
<comment type="caution">
    <text evidence="10">The sequence shown here is derived from an EMBL/GenBank/DDBJ whole genome shotgun (WGS) entry which is preliminary data.</text>
</comment>
<evidence type="ECO:0000256" key="2">
    <source>
        <dbReference type="ARBA" id="ARBA00007783"/>
    </source>
</evidence>
<keyword evidence="5 8" id="KW-0812">Transmembrane</keyword>
<feature type="transmembrane region" description="Helical" evidence="8">
    <location>
        <begin position="134"/>
        <end position="160"/>
    </location>
</feature>
<dbReference type="InterPro" id="IPR013525">
    <property type="entry name" value="ABC2_TM"/>
</dbReference>
<evidence type="ECO:0000259" key="9">
    <source>
        <dbReference type="PROSITE" id="PS51012"/>
    </source>
</evidence>